<dbReference type="InterPro" id="IPR013780">
    <property type="entry name" value="Glyco_hydro_b"/>
</dbReference>
<gene>
    <name evidence="9" type="ORF">EV199_0401</name>
</gene>
<keyword evidence="4" id="KW-0106">Calcium</keyword>
<dbReference type="InterPro" id="IPR029483">
    <property type="entry name" value="GH97_C"/>
</dbReference>
<feature type="domain" description="Glycosyl-hydrolase 97 C-terminal oligomerisation" evidence="8">
    <location>
        <begin position="528"/>
        <end position="623"/>
    </location>
</feature>
<evidence type="ECO:0000256" key="1">
    <source>
        <dbReference type="ARBA" id="ARBA00001913"/>
    </source>
</evidence>
<dbReference type="RefSeq" id="WP_130539010.1">
    <property type="nucleotide sequence ID" value="NZ_CP042431.1"/>
</dbReference>
<keyword evidence="10" id="KW-1185">Reference proteome</keyword>
<name>A0A4Q7MZZ0_9BACT</name>
<evidence type="ECO:0000313" key="10">
    <source>
        <dbReference type="Proteomes" id="UP000293874"/>
    </source>
</evidence>
<dbReference type="InterPro" id="IPR029486">
    <property type="entry name" value="GH97_N"/>
</dbReference>
<keyword evidence="3" id="KW-0378">Hydrolase</keyword>
<dbReference type="InterPro" id="IPR019563">
    <property type="entry name" value="GH97_catalytic"/>
</dbReference>
<feature type="domain" description="Glycosyl-hydrolase 97 N-terminal" evidence="7">
    <location>
        <begin position="29"/>
        <end position="273"/>
    </location>
</feature>
<dbReference type="SUPFAM" id="SSF51445">
    <property type="entry name" value="(Trans)glycosidases"/>
    <property type="match status" value="1"/>
</dbReference>
<dbReference type="GO" id="GO:0030246">
    <property type="term" value="F:carbohydrate binding"/>
    <property type="evidence" value="ECO:0007669"/>
    <property type="project" value="InterPro"/>
</dbReference>
<comment type="caution">
    <text evidence="9">The sequence shown here is derived from an EMBL/GenBank/DDBJ whole genome shotgun (WGS) entry which is preliminary data.</text>
</comment>
<dbReference type="OrthoDB" id="57532at2"/>
<dbReference type="Proteomes" id="UP000293874">
    <property type="component" value="Unassembled WGS sequence"/>
</dbReference>
<dbReference type="Pfam" id="PF10566">
    <property type="entry name" value="Glyco_hydro_97"/>
    <property type="match status" value="1"/>
</dbReference>
<comment type="cofactor">
    <cofactor evidence="1">
        <name>Ca(2+)</name>
        <dbReference type="ChEBI" id="CHEBI:29108"/>
    </cofactor>
</comment>
<evidence type="ECO:0000256" key="3">
    <source>
        <dbReference type="ARBA" id="ARBA00022801"/>
    </source>
</evidence>
<dbReference type="InterPro" id="IPR013785">
    <property type="entry name" value="Aldolase_TIM"/>
</dbReference>
<comment type="subunit">
    <text evidence="2">Monomer.</text>
</comment>
<dbReference type="AlphaFoldDB" id="A0A4Q7MZZ0"/>
<dbReference type="GO" id="GO:0016798">
    <property type="term" value="F:hydrolase activity, acting on glycosyl bonds"/>
    <property type="evidence" value="ECO:0007669"/>
    <property type="project" value="UniProtKB-KW"/>
</dbReference>
<protein>
    <submittedName>
        <fullName evidence="9">Alpha-glucosidase</fullName>
    </submittedName>
</protein>
<dbReference type="Gene3D" id="3.20.20.70">
    <property type="entry name" value="Aldolase class I"/>
    <property type="match status" value="1"/>
</dbReference>
<dbReference type="Gene3D" id="2.60.40.1180">
    <property type="entry name" value="Golgi alpha-mannosidase II"/>
    <property type="match status" value="1"/>
</dbReference>
<dbReference type="PANTHER" id="PTHR35803:SF2">
    <property type="entry name" value="RETAINING ALPHA-GALACTOSIDASE"/>
    <property type="match status" value="1"/>
</dbReference>
<evidence type="ECO:0000256" key="5">
    <source>
        <dbReference type="ARBA" id="ARBA00023295"/>
    </source>
</evidence>
<proteinExistence type="predicted"/>
<reference evidence="9 10" key="1">
    <citation type="submission" date="2019-02" db="EMBL/GenBank/DDBJ databases">
        <title>Genomic Encyclopedia of Type Strains, Phase IV (KMG-IV): sequencing the most valuable type-strain genomes for metagenomic binning, comparative biology and taxonomic classification.</title>
        <authorList>
            <person name="Goeker M."/>
        </authorList>
    </citation>
    <scope>NUCLEOTIDE SEQUENCE [LARGE SCALE GENOMIC DNA]</scope>
    <source>
        <strain evidence="9 10">DSM 18116</strain>
    </source>
</reference>
<dbReference type="InterPro" id="IPR014718">
    <property type="entry name" value="GH-type_carb-bd"/>
</dbReference>
<dbReference type="Pfam" id="PF14508">
    <property type="entry name" value="GH97_N"/>
    <property type="match status" value="1"/>
</dbReference>
<organism evidence="9 10">
    <name type="scientific">Pseudobacter ginsenosidimutans</name>
    <dbReference type="NCBI Taxonomy" id="661488"/>
    <lineage>
        <taxon>Bacteria</taxon>
        <taxon>Pseudomonadati</taxon>
        <taxon>Bacteroidota</taxon>
        <taxon>Chitinophagia</taxon>
        <taxon>Chitinophagales</taxon>
        <taxon>Chitinophagaceae</taxon>
        <taxon>Pseudobacter</taxon>
    </lineage>
</organism>
<sequence>MKNRIFFSLIFVMLSGMLWASGPALELPGPNKQLQVVLYTENGKLLYRVAAGALTLIEPAALGLRVDNRTLGREVQQLRLLRQVTIREQRPSRLNSTVALNHCVEYTILIQQKDITDTISFRVFDNGCAFRYQPAGNLHALLQEELTSFTFPATSRVWYFERNNNWKLKSYAGLWMSTTPDRLPSVSSQGPIQGKPLVAEFPGNKYMVITEAALYGYSGMRLKAIGGNAVQVNFTEGESGFAVNKRLQTPWRVVLFARSLDELVKNKIIENLNPLPDQNVFADQSWIKPGISVWSWITRNEENYMQPAEEMKFIDAAAELNFQFSLIDEGWETKWPYKWKQLKELCEYASKKKIGVWVWKHSKDILDTIQRNQFLDSIRSCGAVGLKTDFMNSEEKSFVDFEIGLLRAAAQRKLMVNFHGCQAPTGESVPFPNEMTREGIRGLELNIMNEPIPAWHNAALPFTRLLLGHGDYTPAFFSNKANTTYTHQLALLYLFNSPFQCIAENPLTLLNDPKYKPILPLLRSLPVTWDETIVLKQSEIGRLAAFARRKGNNWYVAVINGTGSASSFKLDPSFIRTRKTLTATVIRDAAGDAGFIKEEKKMKTGNHTKLTIPANGGLLIQIKN</sequence>
<evidence type="ECO:0000259" key="6">
    <source>
        <dbReference type="Pfam" id="PF10566"/>
    </source>
</evidence>
<dbReference type="Pfam" id="PF14509">
    <property type="entry name" value="GH97_C"/>
    <property type="match status" value="1"/>
</dbReference>
<accession>A0A4Q7MZZ0</accession>
<dbReference type="InterPro" id="IPR052720">
    <property type="entry name" value="Glycosyl_hydrolase_97"/>
</dbReference>
<evidence type="ECO:0000256" key="2">
    <source>
        <dbReference type="ARBA" id="ARBA00011245"/>
    </source>
</evidence>
<evidence type="ECO:0000313" key="9">
    <source>
        <dbReference type="EMBL" id="RZS74553.1"/>
    </source>
</evidence>
<keyword evidence="5" id="KW-0326">Glycosidase</keyword>
<dbReference type="PANTHER" id="PTHR35803">
    <property type="entry name" value="GLUCAN 1,4-ALPHA-GLUCOSIDASE SUSB-RELATED"/>
    <property type="match status" value="1"/>
</dbReference>
<feature type="domain" description="Glycosyl-hydrolase 97 catalytic" evidence="6">
    <location>
        <begin position="300"/>
        <end position="440"/>
    </location>
</feature>
<evidence type="ECO:0000259" key="8">
    <source>
        <dbReference type="Pfam" id="PF14509"/>
    </source>
</evidence>
<dbReference type="InterPro" id="IPR017853">
    <property type="entry name" value="GH"/>
</dbReference>
<dbReference type="EMBL" id="SGXA01000001">
    <property type="protein sequence ID" value="RZS74553.1"/>
    <property type="molecule type" value="Genomic_DNA"/>
</dbReference>
<dbReference type="Gene3D" id="2.70.98.10">
    <property type="match status" value="1"/>
</dbReference>
<evidence type="ECO:0000256" key="4">
    <source>
        <dbReference type="ARBA" id="ARBA00022837"/>
    </source>
</evidence>
<evidence type="ECO:0000259" key="7">
    <source>
        <dbReference type="Pfam" id="PF14508"/>
    </source>
</evidence>